<dbReference type="Pfam" id="PF13560">
    <property type="entry name" value="HTH_31"/>
    <property type="match status" value="1"/>
</dbReference>
<dbReference type="InterPro" id="IPR001387">
    <property type="entry name" value="Cro/C1-type_HTH"/>
</dbReference>
<dbReference type="InterPro" id="IPR043917">
    <property type="entry name" value="DUF5753"/>
</dbReference>
<keyword evidence="3" id="KW-1185">Reference proteome</keyword>
<protein>
    <submittedName>
        <fullName evidence="2">Transcriptional regulator with XRE-family HTH domain</fullName>
    </submittedName>
</protein>
<dbReference type="Proteomes" id="UP000589036">
    <property type="component" value="Unassembled WGS sequence"/>
</dbReference>
<organism evidence="2 3">
    <name type="scientific">Spinactinospora alkalitolerans</name>
    <dbReference type="NCBI Taxonomy" id="687207"/>
    <lineage>
        <taxon>Bacteria</taxon>
        <taxon>Bacillati</taxon>
        <taxon>Actinomycetota</taxon>
        <taxon>Actinomycetes</taxon>
        <taxon>Streptosporangiales</taxon>
        <taxon>Nocardiopsidaceae</taxon>
        <taxon>Spinactinospora</taxon>
    </lineage>
</organism>
<reference evidence="2 3" key="1">
    <citation type="submission" date="2020-07" db="EMBL/GenBank/DDBJ databases">
        <title>Sequencing the genomes of 1000 actinobacteria strains.</title>
        <authorList>
            <person name="Klenk H.-P."/>
        </authorList>
    </citation>
    <scope>NUCLEOTIDE SEQUENCE [LARGE SCALE GENOMIC DNA]</scope>
    <source>
        <strain evidence="2 3">CXB654</strain>
    </source>
</reference>
<feature type="domain" description="HTH cro/C1-type" evidence="1">
    <location>
        <begin position="18"/>
        <end position="73"/>
    </location>
</feature>
<dbReference type="InterPro" id="IPR010982">
    <property type="entry name" value="Lambda_DNA-bd_dom_sf"/>
</dbReference>
<dbReference type="SUPFAM" id="SSF47413">
    <property type="entry name" value="lambda repressor-like DNA-binding domains"/>
    <property type="match status" value="1"/>
</dbReference>
<dbReference type="SMART" id="SM00530">
    <property type="entry name" value="HTH_XRE"/>
    <property type="match status" value="1"/>
</dbReference>
<evidence type="ECO:0000259" key="1">
    <source>
        <dbReference type="PROSITE" id="PS50943"/>
    </source>
</evidence>
<dbReference type="Gene3D" id="1.10.260.40">
    <property type="entry name" value="lambda repressor-like DNA-binding domains"/>
    <property type="match status" value="1"/>
</dbReference>
<dbReference type="RefSeq" id="WP_179644612.1">
    <property type="nucleotide sequence ID" value="NZ_BAAAYY010000010.1"/>
</dbReference>
<comment type="caution">
    <text evidence="2">The sequence shown here is derived from an EMBL/GenBank/DDBJ whole genome shotgun (WGS) entry which is preliminary data.</text>
</comment>
<proteinExistence type="predicted"/>
<dbReference type="AlphaFoldDB" id="A0A852U422"/>
<sequence length="284" mass="32011">MGEARGVTLRAQWLGQMLRDLREDKRLTLREAGEYLQRTGATISRFETGVYPIRRVDAAALLDLYGVEDPGRRDTLLQLAGELWHTGWWETYSKDAWSSTIDLAWLENRALTLRTFAGLVLPGLLQTRDYILSLFQAANSEMKEREIERAVELRLERQRVLVREEPVRLSAIIDEAALRRPIGGAQVMVGQLKRLREAAELSNVDIRVIPFSRGAHASPEGSFTLIGLEEPFSEIAHTESAGGAIYLERGDVDRLIDVYDRLQESSLSVEESAAFIVAMEKDLS</sequence>
<gene>
    <name evidence="2" type="ORF">HDA32_003974</name>
</gene>
<dbReference type="Pfam" id="PF19054">
    <property type="entry name" value="DUF5753"/>
    <property type="match status" value="1"/>
</dbReference>
<evidence type="ECO:0000313" key="3">
    <source>
        <dbReference type="Proteomes" id="UP000589036"/>
    </source>
</evidence>
<dbReference type="PROSITE" id="PS50943">
    <property type="entry name" value="HTH_CROC1"/>
    <property type="match status" value="1"/>
</dbReference>
<dbReference type="EMBL" id="JACCCC010000001">
    <property type="protein sequence ID" value="NYE48854.1"/>
    <property type="molecule type" value="Genomic_DNA"/>
</dbReference>
<accession>A0A852U422</accession>
<dbReference type="GO" id="GO:0003677">
    <property type="term" value="F:DNA binding"/>
    <property type="evidence" value="ECO:0007669"/>
    <property type="project" value="InterPro"/>
</dbReference>
<dbReference type="CDD" id="cd00093">
    <property type="entry name" value="HTH_XRE"/>
    <property type="match status" value="1"/>
</dbReference>
<name>A0A852U422_9ACTN</name>
<evidence type="ECO:0000313" key="2">
    <source>
        <dbReference type="EMBL" id="NYE48854.1"/>
    </source>
</evidence>